<proteinExistence type="predicted"/>
<gene>
    <name evidence="2" type="ORF">I601_3260</name>
</gene>
<feature type="compositionally biased region" description="Polar residues" evidence="1">
    <location>
        <begin position="1"/>
        <end position="15"/>
    </location>
</feature>
<sequence length="66" mass="7009">MSSSTEGTRSPSTPMSLAMAPVLPEPAKRTTVESSPPHASWMVARASSRSRVVCNPVPEDSVWVLA</sequence>
<evidence type="ECO:0000256" key="1">
    <source>
        <dbReference type="SAM" id="MobiDB-lite"/>
    </source>
</evidence>
<protein>
    <submittedName>
        <fullName evidence="2">Uncharacterized protein</fullName>
    </submittedName>
</protein>
<evidence type="ECO:0000313" key="2">
    <source>
        <dbReference type="EMBL" id="ANH39667.1"/>
    </source>
</evidence>
<dbReference type="AlphaFoldDB" id="A0A1A9GMX4"/>
<name>A0A1A9GMX4_9ACTN</name>
<reference evidence="2 3" key="1">
    <citation type="submission" date="2016-03" db="EMBL/GenBank/DDBJ databases">
        <title>Complete genome sequence of a soil Actinobacterium, Nocardioides dokdonensis FR1436.</title>
        <authorList>
            <person name="Kwon S.-K."/>
            <person name="Kim K."/>
            <person name="Kim J.F."/>
        </authorList>
    </citation>
    <scope>NUCLEOTIDE SEQUENCE [LARGE SCALE GENOMIC DNA]</scope>
    <source>
        <strain evidence="2 3">FR1436</strain>
    </source>
</reference>
<evidence type="ECO:0000313" key="3">
    <source>
        <dbReference type="Proteomes" id="UP000077868"/>
    </source>
</evidence>
<feature type="region of interest" description="Disordered" evidence="1">
    <location>
        <begin position="1"/>
        <end position="38"/>
    </location>
</feature>
<keyword evidence="3" id="KW-1185">Reference proteome</keyword>
<organism evidence="2 3">
    <name type="scientific">Nocardioides dokdonensis FR1436</name>
    <dbReference type="NCBI Taxonomy" id="1300347"/>
    <lineage>
        <taxon>Bacteria</taxon>
        <taxon>Bacillati</taxon>
        <taxon>Actinomycetota</taxon>
        <taxon>Actinomycetes</taxon>
        <taxon>Propionibacteriales</taxon>
        <taxon>Nocardioidaceae</taxon>
        <taxon>Nocardioides</taxon>
    </lineage>
</organism>
<dbReference type="KEGG" id="ndk:I601_3260"/>
<dbReference type="EMBL" id="CP015079">
    <property type="protein sequence ID" value="ANH39667.1"/>
    <property type="molecule type" value="Genomic_DNA"/>
</dbReference>
<accession>A0A1A9GMX4</accession>
<dbReference type="PATRIC" id="fig|1300347.3.peg.3265"/>
<dbReference type="Proteomes" id="UP000077868">
    <property type="component" value="Chromosome"/>
</dbReference>